<dbReference type="SUPFAM" id="SSF50044">
    <property type="entry name" value="SH3-domain"/>
    <property type="match status" value="1"/>
</dbReference>
<reference evidence="6 7" key="1">
    <citation type="submission" date="2023-03" db="EMBL/GenBank/DDBJ databases">
        <title>Mating type loci evolution in Malassezia.</title>
        <authorList>
            <person name="Coelho M.A."/>
        </authorList>
    </citation>
    <scope>NUCLEOTIDE SEQUENCE [LARGE SCALE GENOMIC DNA]</scope>
    <source>
        <strain evidence="6 7">CBS 9725</strain>
    </source>
</reference>
<proteinExistence type="predicted"/>
<protein>
    <submittedName>
        <fullName evidence="6">Uncharacterized protein</fullName>
    </submittedName>
</protein>
<dbReference type="GO" id="GO:0030160">
    <property type="term" value="F:synaptic receptor adaptor activity"/>
    <property type="evidence" value="ECO:0007669"/>
    <property type="project" value="TreeGrafter"/>
</dbReference>
<evidence type="ECO:0000259" key="4">
    <source>
        <dbReference type="PROSITE" id="PS50105"/>
    </source>
</evidence>
<dbReference type="PROSITE" id="PS50200">
    <property type="entry name" value="RA"/>
    <property type="match status" value="1"/>
</dbReference>
<accession>A0AAJ6CGQ5</accession>
<feature type="domain" description="SH3" evidence="3">
    <location>
        <begin position="390"/>
        <end position="470"/>
    </location>
</feature>
<dbReference type="EMBL" id="CP119944">
    <property type="protein sequence ID" value="WFC99059.1"/>
    <property type="molecule type" value="Genomic_DNA"/>
</dbReference>
<feature type="domain" description="Ras-associating" evidence="5">
    <location>
        <begin position="237"/>
        <end position="305"/>
    </location>
</feature>
<dbReference type="Pfam" id="PF00018">
    <property type="entry name" value="SH3_1"/>
    <property type="match status" value="1"/>
</dbReference>
<dbReference type="Gene3D" id="1.10.150.50">
    <property type="entry name" value="Transcription Factor, Ets-1"/>
    <property type="match status" value="1"/>
</dbReference>
<keyword evidence="1 2" id="KW-0728">SH3 domain</keyword>
<dbReference type="InterPro" id="IPR051569">
    <property type="entry name" value="SHANK"/>
</dbReference>
<dbReference type="SMART" id="SM00454">
    <property type="entry name" value="SAM"/>
    <property type="match status" value="1"/>
</dbReference>
<dbReference type="Pfam" id="PF00536">
    <property type="entry name" value="SAM_1"/>
    <property type="match status" value="1"/>
</dbReference>
<dbReference type="Gene3D" id="3.10.20.90">
    <property type="entry name" value="Phosphatidylinositol 3-kinase Catalytic Subunit, Chain A, domain 1"/>
    <property type="match status" value="1"/>
</dbReference>
<evidence type="ECO:0000256" key="1">
    <source>
        <dbReference type="ARBA" id="ARBA00022443"/>
    </source>
</evidence>
<dbReference type="AlphaFoldDB" id="A0AAJ6CGQ5"/>
<dbReference type="PANTHER" id="PTHR24135:SF28">
    <property type="entry name" value="LD13733P"/>
    <property type="match status" value="1"/>
</dbReference>
<evidence type="ECO:0000259" key="3">
    <source>
        <dbReference type="PROSITE" id="PS50002"/>
    </source>
</evidence>
<gene>
    <name evidence="6" type="ORF">MYAM1_001795</name>
</gene>
<dbReference type="PROSITE" id="PS50002">
    <property type="entry name" value="SH3"/>
    <property type="match status" value="1"/>
</dbReference>
<dbReference type="InterPro" id="IPR036028">
    <property type="entry name" value="SH3-like_dom_sf"/>
</dbReference>
<evidence type="ECO:0000313" key="7">
    <source>
        <dbReference type="Proteomes" id="UP001219567"/>
    </source>
</evidence>
<dbReference type="InterPro" id="IPR000159">
    <property type="entry name" value="RA_dom"/>
</dbReference>
<sequence>MVERPSSDVRGWSPPQVVEWLEHLDLEQYGDLFLENDIDGEALVLLDDSSLRELGVASVGHRMTLLGDIFQLKQQHDIQIEPGDWVPQSDRITELEFRVSQLGASLLRLREDVVGLARATDKPDAVQQAAPLDMPQGPPSGRSLAMSYGRTASPRPTTNTYLDYSSAPITRGQIESAPGPSMKSVSAPKSLSPVPVSASKQLASPFVCTLAPISDAVGQMLQRSGVQTEILPSDEPATLDDTTQTLLTLALRKYQVRGDAKEFALFIRCSSSQRCLTLEEKPLLILQKLREARNQPWVVVQHIRDIESPIELGEKKLQSRRKDVGNKSKNEAMRLRARILDPNQSQAEERAFGVSQWLMRADVSGNRAEQKLKSAKIMGPAANVFAQLSQSQTFALAIYPYESEREDEFDIQAGDAFIVVAKAKGWWALRRDSLADGQGDVYVPNDLNGSGSVEIWTGWVPAGCLLETSRPIADLLFVQVNGVRSLSSNPIVNSQGNNAQYRSLRHALIHAPLPLAIVLSTGTHGTMLASFETADETLVLQTNERLRVFKRYNHWSYCIVDGVSQARGWVPSWRTFIITDRSHISQTKLN</sequence>
<evidence type="ECO:0000256" key="2">
    <source>
        <dbReference type="PROSITE-ProRule" id="PRU00192"/>
    </source>
</evidence>
<keyword evidence="7" id="KW-1185">Reference proteome</keyword>
<dbReference type="PROSITE" id="PS50105">
    <property type="entry name" value="SAM_DOMAIN"/>
    <property type="match status" value="1"/>
</dbReference>
<dbReference type="InterPro" id="IPR001660">
    <property type="entry name" value="SAM"/>
</dbReference>
<dbReference type="GO" id="GO:0007165">
    <property type="term" value="P:signal transduction"/>
    <property type="evidence" value="ECO:0007669"/>
    <property type="project" value="InterPro"/>
</dbReference>
<dbReference type="Gene3D" id="2.30.30.40">
    <property type="entry name" value="SH3 Domains"/>
    <property type="match status" value="1"/>
</dbReference>
<dbReference type="Proteomes" id="UP001219567">
    <property type="component" value="Chromosome 2"/>
</dbReference>
<evidence type="ECO:0000259" key="5">
    <source>
        <dbReference type="PROSITE" id="PS50200"/>
    </source>
</evidence>
<dbReference type="PANTHER" id="PTHR24135">
    <property type="entry name" value="SH3 AND MULTIPLE ANKYRIN REPEAT DOMAINS PROTEIN"/>
    <property type="match status" value="1"/>
</dbReference>
<dbReference type="InterPro" id="IPR001452">
    <property type="entry name" value="SH3_domain"/>
</dbReference>
<organism evidence="6 7">
    <name type="scientific">Malassezia yamatoensis</name>
    <dbReference type="NCBI Taxonomy" id="253288"/>
    <lineage>
        <taxon>Eukaryota</taxon>
        <taxon>Fungi</taxon>
        <taxon>Dikarya</taxon>
        <taxon>Basidiomycota</taxon>
        <taxon>Ustilaginomycotina</taxon>
        <taxon>Malasseziomycetes</taxon>
        <taxon>Malasseziales</taxon>
        <taxon>Malasseziaceae</taxon>
        <taxon>Malassezia</taxon>
    </lineage>
</organism>
<evidence type="ECO:0000313" key="6">
    <source>
        <dbReference type="EMBL" id="WFC99059.1"/>
    </source>
</evidence>
<name>A0AAJ6CGQ5_9BASI</name>
<dbReference type="InterPro" id="IPR013761">
    <property type="entry name" value="SAM/pointed_sf"/>
</dbReference>
<feature type="domain" description="SAM" evidence="4">
    <location>
        <begin position="12"/>
        <end position="75"/>
    </location>
</feature>
<dbReference type="SUPFAM" id="SSF47769">
    <property type="entry name" value="SAM/Pointed domain"/>
    <property type="match status" value="1"/>
</dbReference>
<dbReference type="Pfam" id="PF00788">
    <property type="entry name" value="RA"/>
    <property type="match status" value="1"/>
</dbReference>
<dbReference type="GO" id="GO:0035255">
    <property type="term" value="F:ionotropic glutamate receptor binding"/>
    <property type="evidence" value="ECO:0007669"/>
    <property type="project" value="TreeGrafter"/>
</dbReference>